<keyword evidence="2" id="KW-0255">Endonuclease</keyword>
<dbReference type="EMBL" id="JAALHA020000015">
    <property type="protein sequence ID" value="MDR9898071.1"/>
    <property type="molecule type" value="Genomic_DNA"/>
</dbReference>
<name>A0AAP5M7F2_9CYAN</name>
<protein>
    <submittedName>
        <fullName evidence="2">Uma2 family endonuclease</fullName>
    </submittedName>
</protein>
<dbReference type="Proteomes" id="UP000667802">
    <property type="component" value="Unassembled WGS sequence"/>
</dbReference>
<dbReference type="Gene3D" id="3.90.1570.10">
    <property type="entry name" value="tt1808, chain A"/>
    <property type="match status" value="1"/>
</dbReference>
<dbReference type="GO" id="GO:0004519">
    <property type="term" value="F:endonuclease activity"/>
    <property type="evidence" value="ECO:0007669"/>
    <property type="project" value="UniProtKB-KW"/>
</dbReference>
<reference evidence="3" key="1">
    <citation type="journal article" date="2021" name="Science">
        <title>Hunting the eagle killer: A cyanobacterial neurotoxin causes vacuolar myelinopathy.</title>
        <authorList>
            <person name="Breinlinger S."/>
            <person name="Phillips T.J."/>
            <person name="Haram B.N."/>
            <person name="Mares J."/>
            <person name="Martinez Yerena J.A."/>
            <person name="Hrouzek P."/>
            <person name="Sobotka R."/>
            <person name="Henderson W.M."/>
            <person name="Schmieder P."/>
            <person name="Williams S.M."/>
            <person name="Lauderdale J.D."/>
            <person name="Wilde H.D."/>
            <person name="Gerrin W."/>
            <person name="Kust A."/>
            <person name="Washington J.W."/>
            <person name="Wagner C."/>
            <person name="Geier B."/>
            <person name="Liebeke M."/>
            <person name="Enke H."/>
            <person name="Niedermeyer T.H.J."/>
            <person name="Wilde S.B."/>
        </authorList>
    </citation>
    <scope>NUCLEOTIDE SEQUENCE [LARGE SCALE GENOMIC DNA]</scope>
    <source>
        <strain evidence="3">Thurmond2011</strain>
    </source>
</reference>
<dbReference type="Pfam" id="PF05685">
    <property type="entry name" value="Uma2"/>
    <property type="match status" value="1"/>
</dbReference>
<gene>
    <name evidence="2" type="ORF">G7B40_026430</name>
</gene>
<dbReference type="SUPFAM" id="SSF52980">
    <property type="entry name" value="Restriction endonuclease-like"/>
    <property type="match status" value="1"/>
</dbReference>
<evidence type="ECO:0000313" key="3">
    <source>
        <dbReference type="Proteomes" id="UP000667802"/>
    </source>
</evidence>
<proteinExistence type="predicted"/>
<evidence type="ECO:0000313" key="2">
    <source>
        <dbReference type="EMBL" id="MDR9898071.1"/>
    </source>
</evidence>
<accession>A0AAP5M7F2</accession>
<comment type="caution">
    <text evidence="2">The sequence shown here is derived from an EMBL/GenBank/DDBJ whole genome shotgun (WGS) entry which is preliminary data.</text>
</comment>
<dbReference type="InterPro" id="IPR012296">
    <property type="entry name" value="Nuclease_put_TT1808"/>
</dbReference>
<dbReference type="InterPro" id="IPR011335">
    <property type="entry name" value="Restrct_endonuc-II-like"/>
</dbReference>
<dbReference type="InterPro" id="IPR008538">
    <property type="entry name" value="Uma2"/>
</dbReference>
<feature type="domain" description="Putative restriction endonuclease" evidence="1">
    <location>
        <begin position="19"/>
        <end position="172"/>
    </location>
</feature>
<evidence type="ECO:0000259" key="1">
    <source>
        <dbReference type="Pfam" id="PF05685"/>
    </source>
</evidence>
<dbReference type="RefSeq" id="WP_208341388.1">
    <property type="nucleotide sequence ID" value="NZ_CAWQFN010000879.1"/>
</dbReference>
<dbReference type="AlphaFoldDB" id="A0AAP5M7F2"/>
<organism evidence="2 3">
    <name type="scientific">Aetokthonos hydrillicola Thurmond2011</name>
    <dbReference type="NCBI Taxonomy" id="2712845"/>
    <lineage>
        <taxon>Bacteria</taxon>
        <taxon>Bacillati</taxon>
        <taxon>Cyanobacteriota</taxon>
        <taxon>Cyanophyceae</taxon>
        <taxon>Nostocales</taxon>
        <taxon>Hapalosiphonaceae</taxon>
        <taxon>Aetokthonos</taxon>
    </lineage>
</organism>
<dbReference type="PANTHER" id="PTHR47152:SF1">
    <property type="entry name" value="SLL1186 PROTEIN"/>
    <property type="match status" value="1"/>
</dbReference>
<dbReference type="CDD" id="cd06260">
    <property type="entry name" value="DUF820-like"/>
    <property type="match status" value="1"/>
</dbReference>
<keyword evidence="3" id="KW-1185">Reference proteome</keyword>
<dbReference type="PANTHER" id="PTHR47152">
    <property type="entry name" value="SLR2084 PROTEIN-RELATED"/>
    <property type="match status" value="1"/>
</dbReference>
<keyword evidence="2" id="KW-0540">Nuclease</keyword>
<sequence>MVTTAPLAETRVALQVSWQTFKIMLAETGSERNSRLAYDNGIVEIISPLMPHENSNRLIEGFVLVLCEEFGLEVKSAGSLTLTRDDLERGAEPDSSYYIQNELLVRNKENIDLAFDPPPDLVIEVEYSRSKIDKLSLYATMGVPEFWRFNGNVIGVYKLSGGKYSEVETSPTFTPVPIREIPRFINESKKIGQINALAKIKEIEQ</sequence>
<keyword evidence="2" id="KW-0378">Hydrolase</keyword>